<dbReference type="PROSITE" id="PS51762">
    <property type="entry name" value="GH16_2"/>
    <property type="match status" value="1"/>
</dbReference>
<evidence type="ECO:0000256" key="8">
    <source>
        <dbReference type="ARBA" id="ARBA00023316"/>
    </source>
</evidence>
<dbReference type="OrthoDB" id="412647at2759"/>
<dbReference type="InterPro" id="IPR013320">
    <property type="entry name" value="ConA-like_dom_sf"/>
</dbReference>
<dbReference type="Pfam" id="PF03935">
    <property type="entry name" value="SKN1_KRE6_Sbg1"/>
    <property type="match status" value="1"/>
</dbReference>
<evidence type="ECO:0000256" key="5">
    <source>
        <dbReference type="ARBA" id="ARBA00022989"/>
    </source>
</evidence>
<dbReference type="GO" id="GO:0006078">
    <property type="term" value="P:(1-&gt;6)-beta-D-glucan biosynthetic process"/>
    <property type="evidence" value="ECO:0007669"/>
    <property type="project" value="TreeGrafter"/>
</dbReference>
<sequence length="242" mass="26936">LRKKKMEDGAEYQLVFSDEFNRDGRNFRPGQDKIWEALDLWNWQTGDMEYYHPDQATTKDGKLRIAIERKQIGQQQYASAMIQTWNKFCFRGGYLEARVSLPGSPTVPAFWPAIWTMGNLARAAYGGSTDGLWPYSYDSCDKGVLPGQGINAGYSKLRGQRLNKCLCADQDTPSPGVGRGAPEIDLIEGAAKDGGKNGGATVSQSHQFAPFDADYVVNPEYFVINNQTSSYKNTYSGSELQQ</sequence>
<comment type="similarity">
    <text evidence="2">Belongs to the SKN1/KRE6 family.</text>
</comment>
<dbReference type="GO" id="GO:0005886">
    <property type="term" value="C:plasma membrane"/>
    <property type="evidence" value="ECO:0007669"/>
    <property type="project" value="TreeGrafter"/>
</dbReference>
<keyword evidence="7" id="KW-0325">Glycoprotein</keyword>
<feature type="non-terminal residue" evidence="10">
    <location>
        <position position="1"/>
    </location>
</feature>
<evidence type="ECO:0000256" key="1">
    <source>
        <dbReference type="ARBA" id="ARBA00004606"/>
    </source>
</evidence>
<comment type="subcellular location">
    <subcellularLocation>
        <location evidence="1">Membrane</location>
        <topology evidence="1">Single-pass type II membrane protein</topology>
    </subcellularLocation>
</comment>
<reference evidence="11" key="1">
    <citation type="journal article" date="2018" name="Nat. Microbiol.">
        <title>Leveraging single-cell genomics to expand the fungal tree of life.</title>
        <authorList>
            <person name="Ahrendt S.R."/>
            <person name="Quandt C.A."/>
            <person name="Ciobanu D."/>
            <person name="Clum A."/>
            <person name="Salamov A."/>
            <person name="Andreopoulos B."/>
            <person name="Cheng J.F."/>
            <person name="Woyke T."/>
            <person name="Pelin A."/>
            <person name="Henrissat B."/>
            <person name="Reynolds N.K."/>
            <person name="Benny G.L."/>
            <person name="Smith M.E."/>
            <person name="James T.Y."/>
            <person name="Grigoriev I.V."/>
        </authorList>
    </citation>
    <scope>NUCLEOTIDE SEQUENCE [LARGE SCALE GENOMIC DNA]</scope>
    <source>
        <strain evidence="11">Benny S71-1</strain>
    </source>
</reference>
<evidence type="ECO:0000256" key="7">
    <source>
        <dbReference type="ARBA" id="ARBA00023180"/>
    </source>
</evidence>
<dbReference type="Proteomes" id="UP000278143">
    <property type="component" value="Unassembled WGS sequence"/>
</dbReference>
<evidence type="ECO:0000256" key="6">
    <source>
        <dbReference type="ARBA" id="ARBA00023136"/>
    </source>
</evidence>
<organism evidence="10 11">
    <name type="scientific">Syncephalis pseudoplumigaleata</name>
    <dbReference type="NCBI Taxonomy" id="1712513"/>
    <lineage>
        <taxon>Eukaryota</taxon>
        <taxon>Fungi</taxon>
        <taxon>Fungi incertae sedis</taxon>
        <taxon>Zoopagomycota</taxon>
        <taxon>Zoopagomycotina</taxon>
        <taxon>Zoopagomycetes</taxon>
        <taxon>Zoopagales</taxon>
        <taxon>Piptocephalidaceae</taxon>
        <taxon>Syncephalis</taxon>
    </lineage>
</organism>
<feature type="domain" description="GH16" evidence="9">
    <location>
        <begin position="5"/>
        <end position="242"/>
    </location>
</feature>
<name>A0A4P9YTR6_9FUNG</name>
<keyword evidence="6" id="KW-0472">Membrane</keyword>
<dbReference type="GO" id="GO:0015926">
    <property type="term" value="F:glucosidase activity"/>
    <property type="evidence" value="ECO:0007669"/>
    <property type="project" value="TreeGrafter"/>
</dbReference>
<dbReference type="EMBL" id="KZ991021">
    <property type="protein sequence ID" value="RKP23383.1"/>
    <property type="molecule type" value="Genomic_DNA"/>
</dbReference>
<dbReference type="PANTHER" id="PTHR31361:SF1">
    <property type="entry name" value="BETA-GLUCAN SYNTHESIS-ASSOCIATED PROTEIN KRE6-RELATED"/>
    <property type="match status" value="1"/>
</dbReference>
<accession>A0A4P9YTR6</accession>
<keyword evidence="4" id="KW-0735">Signal-anchor</keyword>
<dbReference type="PANTHER" id="PTHR31361">
    <property type="entry name" value="BETA-GLUCAN SYNTHESIS-ASSOCIATED PROTEIN KRE6-RELATED"/>
    <property type="match status" value="1"/>
</dbReference>
<evidence type="ECO:0000256" key="2">
    <source>
        <dbReference type="ARBA" id="ARBA00010962"/>
    </source>
</evidence>
<gene>
    <name evidence="10" type="ORF">SYNPS1DRAFT_7843</name>
</gene>
<keyword evidence="11" id="KW-1185">Reference proteome</keyword>
<dbReference type="InterPro" id="IPR000757">
    <property type="entry name" value="Beta-glucanase-like"/>
</dbReference>
<dbReference type="InterPro" id="IPR005629">
    <property type="entry name" value="Skn1/Kre6/Sbg1"/>
</dbReference>
<evidence type="ECO:0000256" key="4">
    <source>
        <dbReference type="ARBA" id="ARBA00022968"/>
    </source>
</evidence>
<keyword evidence="8" id="KW-0961">Cell wall biogenesis/degradation</keyword>
<dbReference type="AlphaFoldDB" id="A0A4P9YTR6"/>
<dbReference type="Gene3D" id="2.60.120.200">
    <property type="match status" value="1"/>
</dbReference>
<keyword evidence="3" id="KW-0812">Transmembrane</keyword>
<evidence type="ECO:0000259" key="9">
    <source>
        <dbReference type="PROSITE" id="PS51762"/>
    </source>
</evidence>
<keyword evidence="5" id="KW-1133">Transmembrane helix</keyword>
<protein>
    <submittedName>
        <fullName evidence="10">Beta-glucan synthesis-associated</fullName>
    </submittedName>
</protein>
<proteinExistence type="inferred from homology"/>
<feature type="non-terminal residue" evidence="10">
    <location>
        <position position="242"/>
    </location>
</feature>
<dbReference type="GO" id="GO:0005789">
    <property type="term" value="C:endoplasmic reticulum membrane"/>
    <property type="evidence" value="ECO:0007669"/>
    <property type="project" value="TreeGrafter"/>
</dbReference>
<dbReference type="SUPFAM" id="SSF49899">
    <property type="entry name" value="Concanavalin A-like lectins/glucanases"/>
    <property type="match status" value="1"/>
</dbReference>
<evidence type="ECO:0000256" key="3">
    <source>
        <dbReference type="ARBA" id="ARBA00022692"/>
    </source>
</evidence>
<dbReference type="GO" id="GO:0071555">
    <property type="term" value="P:cell wall organization"/>
    <property type="evidence" value="ECO:0007669"/>
    <property type="project" value="UniProtKB-KW"/>
</dbReference>
<evidence type="ECO:0000313" key="11">
    <source>
        <dbReference type="Proteomes" id="UP000278143"/>
    </source>
</evidence>
<evidence type="ECO:0000313" key="10">
    <source>
        <dbReference type="EMBL" id="RKP23383.1"/>
    </source>
</evidence>